<proteinExistence type="predicted"/>
<keyword evidence="2" id="KW-0378">Hydrolase</keyword>
<dbReference type="SUPFAM" id="SSF56235">
    <property type="entry name" value="N-terminal nucleophile aminohydrolases (Ntn hydrolases)"/>
    <property type="match status" value="1"/>
</dbReference>
<dbReference type="GO" id="GO:0061672">
    <property type="term" value="C:glutathione hydrolase complex"/>
    <property type="evidence" value="ECO:0007669"/>
    <property type="project" value="TreeGrafter"/>
</dbReference>
<dbReference type="STRING" id="743788.S8E5I6"/>
<dbReference type="HOGENOM" id="CLU_042555_1_1_1"/>
<sequence>MCRWFAYISATEPCLLEDVLIEPKHSISKQVHDRYLPYLVEYEPDTTKAATKAESNLRNSPYNMDGLGIGWLLRLPTTDAIYASLCGNTATHCVFAHIRAASPGSAVTEYNCHPFQFGRWLFMHNGGIAHFDQIRRALALEFSDEASAIIKGTTDSEHLAALFFTYLEAKWGAKAWEASHPLDEVKAAAEQAVAKVIEMQRRILGDQGAGLDGSSLNLAITDGTQLLAIRFRNHATEHPPSLYYSTKAGVTLNRKYPDHPDAEKDRVGMKAGSEHGAHVIVASEPTTYKEHEWQLIQKNHCVMVDVDSRLQEVPFNVAF</sequence>
<dbReference type="Pfam" id="PF13522">
    <property type="entry name" value="GATase_6"/>
    <property type="match status" value="1"/>
</dbReference>
<evidence type="ECO:0000313" key="2">
    <source>
        <dbReference type="EMBL" id="EPT00322.1"/>
    </source>
</evidence>
<dbReference type="EMBL" id="KE504150">
    <property type="protein sequence ID" value="EPT00322.1"/>
    <property type="molecule type" value="Genomic_DNA"/>
</dbReference>
<dbReference type="GO" id="GO:0005737">
    <property type="term" value="C:cytoplasm"/>
    <property type="evidence" value="ECO:0007669"/>
    <property type="project" value="TreeGrafter"/>
</dbReference>
<dbReference type="AlphaFoldDB" id="S8E5I6"/>
<evidence type="ECO:0000259" key="1">
    <source>
        <dbReference type="PROSITE" id="PS51278"/>
    </source>
</evidence>
<protein>
    <submittedName>
        <fullName evidence="2">N-terminal nucleophile aminohydrolase</fullName>
    </submittedName>
</protein>
<dbReference type="OrthoDB" id="444432at2759"/>
<dbReference type="GO" id="GO:0008242">
    <property type="term" value="F:omega peptidase activity"/>
    <property type="evidence" value="ECO:0007669"/>
    <property type="project" value="TreeGrafter"/>
</dbReference>
<gene>
    <name evidence="2" type="ORF">FOMPIDRAFT_55413</name>
</gene>
<reference evidence="2 3" key="1">
    <citation type="journal article" date="2012" name="Science">
        <title>The Paleozoic origin of enzymatic lignin decomposition reconstructed from 31 fungal genomes.</title>
        <authorList>
            <person name="Floudas D."/>
            <person name="Binder M."/>
            <person name="Riley R."/>
            <person name="Barry K."/>
            <person name="Blanchette R.A."/>
            <person name="Henrissat B."/>
            <person name="Martinez A.T."/>
            <person name="Otillar R."/>
            <person name="Spatafora J.W."/>
            <person name="Yadav J.S."/>
            <person name="Aerts A."/>
            <person name="Benoit I."/>
            <person name="Boyd A."/>
            <person name="Carlson A."/>
            <person name="Copeland A."/>
            <person name="Coutinho P.M."/>
            <person name="de Vries R.P."/>
            <person name="Ferreira P."/>
            <person name="Findley K."/>
            <person name="Foster B."/>
            <person name="Gaskell J."/>
            <person name="Glotzer D."/>
            <person name="Gorecki P."/>
            <person name="Heitman J."/>
            <person name="Hesse C."/>
            <person name="Hori C."/>
            <person name="Igarashi K."/>
            <person name="Jurgens J.A."/>
            <person name="Kallen N."/>
            <person name="Kersten P."/>
            <person name="Kohler A."/>
            <person name="Kuees U."/>
            <person name="Kumar T.K.A."/>
            <person name="Kuo A."/>
            <person name="LaButti K."/>
            <person name="Larrondo L.F."/>
            <person name="Lindquist E."/>
            <person name="Ling A."/>
            <person name="Lombard V."/>
            <person name="Lucas S."/>
            <person name="Lundell T."/>
            <person name="Martin R."/>
            <person name="McLaughlin D.J."/>
            <person name="Morgenstern I."/>
            <person name="Morin E."/>
            <person name="Murat C."/>
            <person name="Nagy L.G."/>
            <person name="Nolan M."/>
            <person name="Ohm R.A."/>
            <person name="Patyshakuliyeva A."/>
            <person name="Rokas A."/>
            <person name="Ruiz-Duenas F.J."/>
            <person name="Sabat G."/>
            <person name="Salamov A."/>
            <person name="Samejima M."/>
            <person name="Schmutz J."/>
            <person name="Slot J.C."/>
            <person name="St John F."/>
            <person name="Stenlid J."/>
            <person name="Sun H."/>
            <person name="Sun S."/>
            <person name="Syed K."/>
            <person name="Tsang A."/>
            <person name="Wiebenga A."/>
            <person name="Young D."/>
            <person name="Pisabarro A."/>
            <person name="Eastwood D.C."/>
            <person name="Martin F."/>
            <person name="Cullen D."/>
            <person name="Grigoriev I.V."/>
            <person name="Hibbett D.S."/>
        </authorList>
    </citation>
    <scope>NUCLEOTIDE SEQUENCE</scope>
    <source>
        <strain evidence="3">FP-58527</strain>
    </source>
</reference>
<dbReference type="Proteomes" id="UP000015241">
    <property type="component" value="Unassembled WGS sequence"/>
</dbReference>
<dbReference type="InterPro" id="IPR029055">
    <property type="entry name" value="Ntn_hydrolases_N"/>
</dbReference>
<dbReference type="PROSITE" id="PS51278">
    <property type="entry name" value="GATASE_TYPE_2"/>
    <property type="match status" value="1"/>
</dbReference>
<dbReference type="PANTHER" id="PTHR43187:SF1">
    <property type="entry name" value="GLUTAMINE AMIDOTRANSFERASE DUG3-RELATED"/>
    <property type="match status" value="1"/>
</dbReference>
<dbReference type="CDD" id="cd01908">
    <property type="entry name" value="YafJ"/>
    <property type="match status" value="1"/>
</dbReference>
<evidence type="ECO:0000313" key="3">
    <source>
        <dbReference type="Proteomes" id="UP000015241"/>
    </source>
</evidence>
<dbReference type="GO" id="GO:0006751">
    <property type="term" value="P:glutathione catabolic process"/>
    <property type="evidence" value="ECO:0007669"/>
    <property type="project" value="TreeGrafter"/>
</dbReference>
<name>S8E5I6_FOMSC</name>
<accession>S8E5I6</accession>
<feature type="domain" description="Glutamine amidotransferase type-2" evidence="1">
    <location>
        <begin position="2"/>
        <end position="319"/>
    </location>
</feature>
<dbReference type="InterPro" id="IPR017932">
    <property type="entry name" value="GATase_2_dom"/>
</dbReference>
<dbReference type="InParanoid" id="S8E5I6"/>
<dbReference type="eggNOG" id="KOG1268">
    <property type="taxonomic scope" value="Eukaryota"/>
</dbReference>
<dbReference type="InterPro" id="IPR052373">
    <property type="entry name" value="Gamma-glu_amide_hydrolase"/>
</dbReference>
<keyword evidence="3" id="KW-1185">Reference proteome</keyword>
<organism evidence="2 3">
    <name type="scientific">Fomitopsis schrenkii</name>
    <name type="common">Brown rot fungus</name>
    <dbReference type="NCBI Taxonomy" id="2126942"/>
    <lineage>
        <taxon>Eukaryota</taxon>
        <taxon>Fungi</taxon>
        <taxon>Dikarya</taxon>
        <taxon>Basidiomycota</taxon>
        <taxon>Agaricomycotina</taxon>
        <taxon>Agaricomycetes</taxon>
        <taxon>Polyporales</taxon>
        <taxon>Fomitopsis</taxon>
    </lineage>
</organism>
<dbReference type="Gene3D" id="3.60.20.10">
    <property type="entry name" value="Glutamine Phosphoribosylpyrophosphate, subunit 1, domain 1"/>
    <property type="match status" value="1"/>
</dbReference>
<dbReference type="PANTHER" id="PTHR43187">
    <property type="entry name" value="GLUTAMINE AMIDOTRANSFERASE DUG3-RELATED"/>
    <property type="match status" value="1"/>
</dbReference>